<reference evidence="2 3" key="1">
    <citation type="submission" date="2019-03" db="EMBL/GenBank/DDBJ databases">
        <title>First draft genome of Liparis tanakae, snailfish: a comprehensive survey of snailfish specific genes.</title>
        <authorList>
            <person name="Kim W."/>
            <person name="Song I."/>
            <person name="Jeong J.-H."/>
            <person name="Kim D."/>
            <person name="Kim S."/>
            <person name="Ryu S."/>
            <person name="Song J.Y."/>
            <person name="Lee S.K."/>
        </authorList>
    </citation>
    <scope>NUCLEOTIDE SEQUENCE [LARGE SCALE GENOMIC DNA]</scope>
    <source>
        <tissue evidence="2">Muscle</tissue>
    </source>
</reference>
<keyword evidence="3" id="KW-1185">Reference proteome</keyword>
<dbReference type="EMBL" id="SRLO01002791">
    <property type="protein sequence ID" value="TNN32295.1"/>
    <property type="molecule type" value="Genomic_DNA"/>
</dbReference>
<evidence type="ECO:0000313" key="3">
    <source>
        <dbReference type="Proteomes" id="UP000314294"/>
    </source>
</evidence>
<accession>A0A4Z2ETW4</accession>
<evidence type="ECO:0000313" key="2">
    <source>
        <dbReference type="EMBL" id="TNN32295.1"/>
    </source>
</evidence>
<keyword evidence="1" id="KW-1133">Transmembrane helix</keyword>
<keyword evidence="1" id="KW-0812">Transmembrane</keyword>
<comment type="caution">
    <text evidence="2">The sequence shown here is derived from an EMBL/GenBank/DDBJ whole genome shotgun (WGS) entry which is preliminary data.</text>
</comment>
<gene>
    <name evidence="2" type="ORF">EYF80_057548</name>
</gene>
<dbReference type="AlphaFoldDB" id="A0A4Z2ETW4"/>
<feature type="transmembrane region" description="Helical" evidence="1">
    <location>
        <begin position="38"/>
        <end position="59"/>
    </location>
</feature>
<name>A0A4Z2ETW4_9TELE</name>
<organism evidence="2 3">
    <name type="scientific">Liparis tanakae</name>
    <name type="common">Tanaka's snailfish</name>
    <dbReference type="NCBI Taxonomy" id="230148"/>
    <lineage>
        <taxon>Eukaryota</taxon>
        <taxon>Metazoa</taxon>
        <taxon>Chordata</taxon>
        <taxon>Craniata</taxon>
        <taxon>Vertebrata</taxon>
        <taxon>Euteleostomi</taxon>
        <taxon>Actinopterygii</taxon>
        <taxon>Neopterygii</taxon>
        <taxon>Teleostei</taxon>
        <taxon>Neoteleostei</taxon>
        <taxon>Acanthomorphata</taxon>
        <taxon>Eupercaria</taxon>
        <taxon>Perciformes</taxon>
        <taxon>Cottioidei</taxon>
        <taxon>Cottales</taxon>
        <taxon>Liparidae</taxon>
        <taxon>Liparis</taxon>
    </lineage>
</organism>
<dbReference type="Proteomes" id="UP000314294">
    <property type="component" value="Unassembled WGS sequence"/>
</dbReference>
<proteinExistence type="predicted"/>
<protein>
    <submittedName>
        <fullName evidence="2">Uncharacterized protein</fullName>
    </submittedName>
</protein>
<evidence type="ECO:0000256" key="1">
    <source>
        <dbReference type="SAM" id="Phobius"/>
    </source>
</evidence>
<sequence>MPPAARGHKGALLRGGGVSFVGPGQTAWRQPISTSIRAVLVLVVLVVLLVLMVLVVLVGRPGSGAVAWYPSRSCVLDV</sequence>
<keyword evidence="1" id="KW-0472">Membrane</keyword>